<organism evidence="2 3">
    <name type="scientific">Thermodesulfitimonas autotrophica</name>
    <dbReference type="NCBI Taxonomy" id="1894989"/>
    <lineage>
        <taxon>Bacteria</taxon>
        <taxon>Bacillati</taxon>
        <taxon>Bacillota</taxon>
        <taxon>Clostridia</taxon>
        <taxon>Thermoanaerobacterales</taxon>
        <taxon>Thermoanaerobacteraceae</taxon>
        <taxon>Thermodesulfitimonas</taxon>
    </lineage>
</organism>
<comment type="caution">
    <text evidence="2">The sequence shown here is derived from an EMBL/GenBank/DDBJ whole genome shotgun (WGS) entry which is preliminary data.</text>
</comment>
<gene>
    <name evidence="2" type="ORF">EDD75_1542</name>
</gene>
<evidence type="ECO:0000256" key="1">
    <source>
        <dbReference type="SAM" id="Phobius"/>
    </source>
</evidence>
<feature type="transmembrane region" description="Helical" evidence="1">
    <location>
        <begin position="6"/>
        <end position="24"/>
    </location>
</feature>
<dbReference type="AlphaFoldDB" id="A0A3N5BEH3"/>
<keyword evidence="1" id="KW-0472">Membrane</keyword>
<protein>
    <submittedName>
        <fullName evidence="2">Uncharacterized protein</fullName>
    </submittedName>
</protein>
<dbReference type="EMBL" id="RKRE01000003">
    <property type="protein sequence ID" value="RPF42441.1"/>
    <property type="molecule type" value="Genomic_DNA"/>
</dbReference>
<reference evidence="2 3" key="1">
    <citation type="submission" date="2018-11" db="EMBL/GenBank/DDBJ databases">
        <title>Genomic Encyclopedia of Type Strains, Phase IV (KMG-IV): sequencing the most valuable type-strain genomes for metagenomic binning, comparative biology and taxonomic classification.</title>
        <authorList>
            <person name="Goeker M."/>
        </authorList>
    </citation>
    <scope>NUCLEOTIDE SEQUENCE [LARGE SCALE GENOMIC DNA]</scope>
    <source>
        <strain evidence="2 3">DSM 102936</strain>
    </source>
</reference>
<evidence type="ECO:0000313" key="2">
    <source>
        <dbReference type="EMBL" id="RPF42441.1"/>
    </source>
</evidence>
<evidence type="ECO:0000313" key="3">
    <source>
        <dbReference type="Proteomes" id="UP000282654"/>
    </source>
</evidence>
<keyword evidence="1" id="KW-0812">Transmembrane</keyword>
<accession>A0A3N5BEH3</accession>
<sequence length="31" mass="3674">MAHDDTTSIWLILLLILLVFLVFLPNWGYKK</sequence>
<dbReference type="Proteomes" id="UP000282654">
    <property type="component" value="Unassembled WGS sequence"/>
</dbReference>
<keyword evidence="3" id="KW-1185">Reference proteome</keyword>
<keyword evidence="1" id="KW-1133">Transmembrane helix</keyword>
<name>A0A3N5BEH3_9THEO</name>
<proteinExistence type="predicted"/>